<evidence type="ECO:0000259" key="6">
    <source>
        <dbReference type="Pfam" id="PF06429"/>
    </source>
</evidence>
<dbReference type="Pfam" id="PF06429">
    <property type="entry name" value="Flg_bbr_C"/>
    <property type="match status" value="1"/>
</dbReference>
<dbReference type="Pfam" id="PF22692">
    <property type="entry name" value="LlgE_F_G_D1"/>
    <property type="match status" value="1"/>
</dbReference>
<dbReference type="PANTHER" id="PTHR30435">
    <property type="entry name" value="FLAGELLAR PROTEIN"/>
    <property type="match status" value="1"/>
</dbReference>
<dbReference type="OrthoDB" id="9804559at2"/>
<dbReference type="GO" id="GO:0030694">
    <property type="term" value="C:bacterial-type flagellum basal body, rod"/>
    <property type="evidence" value="ECO:0007669"/>
    <property type="project" value="UniProtKB-UniRule"/>
</dbReference>
<gene>
    <name evidence="8" type="primary">flgG_1</name>
    <name evidence="8" type="ORF">LA5096_00597</name>
</gene>
<evidence type="ECO:0000259" key="5">
    <source>
        <dbReference type="Pfam" id="PF00460"/>
    </source>
</evidence>
<feature type="domain" description="Flagellar hook protein FlgE/F/G-like D1" evidence="7">
    <location>
        <begin position="88"/>
        <end position="152"/>
    </location>
</feature>
<reference evidence="9" key="1">
    <citation type="submission" date="2015-07" db="EMBL/GenBank/DDBJ databases">
        <authorList>
            <person name="Rodrigo-Torres Lidia"/>
            <person name="Arahal R.David."/>
        </authorList>
    </citation>
    <scope>NUCLEOTIDE SEQUENCE [LARGE SCALE GENOMIC DNA]</scope>
    <source>
        <strain evidence="9">CECT 5096</strain>
    </source>
</reference>
<dbReference type="GO" id="GO:0071978">
    <property type="term" value="P:bacterial-type flagellum-dependent swarming motility"/>
    <property type="evidence" value="ECO:0007669"/>
    <property type="project" value="TreeGrafter"/>
</dbReference>
<dbReference type="PANTHER" id="PTHR30435:SF19">
    <property type="entry name" value="FLAGELLAR BASAL-BODY ROD PROTEIN FLGG"/>
    <property type="match status" value="1"/>
</dbReference>
<dbReference type="SUPFAM" id="SSF117143">
    <property type="entry name" value="Flagellar hook protein flgE"/>
    <property type="match status" value="1"/>
</dbReference>
<dbReference type="NCBIfam" id="TIGR02490">
    <property type="entry name" value="flgF"/>
    <property type="match status" value="1"/>
</dbReference>
<protein>
    <recommendedName>
        <fullName evidence="4">Flagellar basal-body rod protein FlgF</fullName>
    </recommendedName>
</protein>
<evidence type="ECO:0000259" key="7">
    <source>
        <dbReference type="Pfam" id="PF22692"/>
    </source>
</evidence>
<keyword evidence="9" id="KW-1185">Reference proteome</keyword>
<comment type="subcellular location">
    <subcellularLocation>
        <location evidence="1 4">Bacterial flagellum basal body</location>
    </subcellularLocation>
</comment>
<feature type="domain" description="Flagellar basal body rod protein N-terminal" evidence="5">
    <location>
        <begin position="7"/>
        <end position="35"/>
    </location>
</feature>
<comment type="subunit">
    <text evidence="4">The basal body constitutes a major portion of the flagellar organelle and consists of five rings (E,L,P,S, and M) mounted on a central rod. The rod consists of about 26 subunits of FlgG in the distal portion, and FlgB, FlgC and FlgF are thought to build up the proximal portion of the rod with about 6 subunits each.</text>
</comment>
<evidence type="ECO:0000256" key="3">
    <source>
        <dbReference type="ARBA" id="ARBA00023143"/>
    </source>
</evidence>
<evidence type="ECO:0000256" key="2">
    <source>
        <dbReference type="ARBA" id="ARBA00009677"/>
    </source>
</evidence>
<accession>A0A0M7AK21</accession>
<dbReference type="RefSeq" id="WP_055116577.1">
    <property type="nucleotide sequence ID" value="NZ_CXWA01000003.1"/>
</dbReference>
<dbReference type="STRING" id="311410.LA5095_03230"/>
<sequence>MENAQLIGLSRQTALRNQLNVIANNMANINTSGFKSQNLLFEEYMMPVAEATEFETPDETLSYVLDYSSHTDFANGSFKLTGNELDIALEGEGFFVVQMPDGGEAFTRNGAFHLDADGQLVTSEGRPVMTSAGPLTFSNEDGIIEIAEDGTIATELGVRGQIRIASFENVQDLEKLSETIFAGENPGVPAATKVVQGALEQSNVDGVFEVTRLIEVTRSYEAVSKMLKDIDELSRQAISTLGRVQA</sequence>
<dbReference type="AlphaFoldDB" id="A0A0M7AK21"/>
<keyword evidence="3 4" id="KW-0975">Bacterial flagellum</keyword>
<comment type="similarity">
    <text evidence="2 4">Belongs to the flagella basal body rod proteins family.</text>
</comment>
<dbReference type="InterPro" id="IPR037925">
    <property type="entry name" value="FlgE/F/G-like"/>
</dbReference>
<dbReference type="GeneID" id="97668046"/>
<organism evidence="8 9">
    <name type="scientific">Roseibium album</name>
    <dbReference type="NCBI Taxonomy" id="311410"/>
    <lineage>
        <taxon>Bacteria</taxon>
        <taxon>Pseudomonadati</taxon>
        <taxon>Pseudomonadota</taxon>
        <taxon>Alphaproteobacteria</taxon>
        <taxon>Hyphomicrobiales</taxon>
        <taxon>Stappiaceae</taxon>
        <taxon>Roseibium</taxon>
    </lineage>
</organism>
<dbReference type="InterPro" id="IPR001444">
    <property type="entry name" value="Flag_bb_rod_N"/>
</dbReference>
<dbReference type="NCBIfam" id="TIGR03506">
    <property type="entry name" value="FlgEFG_subfam"/>
    <property type="match status" value="1"/>
</dbReference>
<dbReference type="InterPro" id="IPR012836">
    <property type="entry name" value="FlgF"/>
</dbReference>
<dbReference type="EMBL" id="CXWC01000001">
    <property type="protein sequence ID" value="CTQ64986.1"/>
    <property type="molecule type" value="Genomic_DNA"/>
</dbReference>
<dbReference type="InterPro" id="IPR053967">
    <property type="entry name" value="LlgE_F_G-like_D1"/>
</dbReference>
<dbReference type="InterPro" id="IPR010930">
    <property type="entry name" value="Flg_bb/hook_C_dom"/>
</dbReference>
<dbReference type="Pfam" id="PF00460">
    <property type="entry name" value="Flg_bb_rod"/>
    <property type="match status" value="1"/>
</dbReference>
<dbReference type="InterPro" id="IPR019776">
    <property type="entry name" value="Flagellar_basal_body_rod_CS"/>
</dbReference>
<dbReference type="PROSITE" id="PS00588">
    <property type="entry name" value="FLAGELLA_BB_ROD"/>
    <property type="match status" value="1"/>
</dbReference>
<feature type="domain" description="Flagellar basal-body/hook protein C-terminal" evidence="6">
    <location>
        <begin position="195"/>
        <end position="239"/>
    </location>
</feature>
<evidence type="ECO:0000313" key="8">
    <source>
        <dbReference type="EMBL" id="CTQ64986.1"/>
    </source>
</evidence>
<evidence type="ECO:0000256" key="1">
    <source>
        <dbReference type="ARBA" id="ARBA00004117"/>
    </source>
</evidence>
<proteinExistence type="inferred from homology"/>
<name>A0A0M7AK21_9HYPH</name>
<dbReference type="InterPro" id="IPR020013">
    <property type="entry name" value="Flagellar_FlgE/F/G"/>
</dbReference>
<dbReference type="Proteomes" id="UP000049983">
    <property type="component" value="Unassembled WGS sequence"/>
</dbReference>
<evidence type="ECO:0000256" key="4">
    <source>
        <dbReference type="RuleBase" id="RU362116"/>
    </source>
</evidence>
<evidence type="ECO:0000313" key="9">
    <source>
        <dbReference type="Proteomes" id="UP000049983"/>
    </source>
</evidence>